<dbReference type="Proteomes" id="UP000321814">
    <property type="component" value="Unassembled WGS sequence"/>
</dbReference>
<evidence type="ECO:0000256" key="6">
    <source>
        <dbReference type="ARBA" id="ARBA00023049"/>
    </source>
</evidence>
<dbReference type="SMART" id="SM00631">
    <property type="entry name" value="Zn_pept"/>
    <property type="match status" value="1"/>
</dbReference>
<keyword evidence="6" id="KW-0482">Metalloprotease</keyword>
<dbReference type="GO" id="GO:0008270">
    <property type="term" value="F:zinc ion binding"/>
    <property type="evidence" value="ECO:0007669"/>
    <property type="project" value="InterPro"/>
</dbReference>
<dbReference type="OrthoDB" id="9758209at2"/>
<gene>
    <name evidence="10" type="ORF">FU839_16275</name>
</gene>
<evidence type="ECO:0000256" key="1">
    <source>
        <dbReference type="ARBA" id="ARBA00001947"/>
    </source>
</evidence>
<keyword evidence="8" id="KW-0732">Signal</keyword>
<dbReference type="SUPFAM" id="SSF53187">
    <property type="entry name" value="Zn-dependent exopeptidases"/>
    <property type="match status" value="1"/>
</dbReference>
<dbReference type="Pfam" id="PF00246">
    <property type="entry name" value="Peptidase_M14"/>
    <property type="match status" value="1"/>
</dbReference>
<feature type="domain" description="Peptidase M14" evidence="9">
    <location>
        <begin position="71"/>
        <end position="369"/>
    </location>
</feature>
<dbReference type="Gene3D" id="3.40.50.880">
    <property type="match status" value="1"/>
</dbReference>
<dbReference type="GO" id="GO:0005615">
    <property type="term" value="C:extracellular space"/>
    <property type="evidence" value="ECO:0007669"/>
    <property type="project" value="TreeGrafter"/>
</dbReference>
<comment type="cofactor">
    <cofactor evidence="1">
        <name>Zn(2+)</name>
        <dbReference type="ChEBI" id="CHEBI:29105"/>
    </cofactor>
</comment>
<comment type="caution">
    <text evidence="10">The sequence shown here is derived from an EMBL/GenBank/DDBJ whole genome shotgun (WGS) entry which is preliminary data.</text>
</comment>
<evidence type="ECO:0000256" key="8">
    <source>
        <dbReference type="SAM" id="SignalP"/>
    </source>
</evidence>
<reference evidence="10 11" key="1">
    <citation type="submission" date="2019-08" db="EMBL/GenBank/DDBJ databases">
        <title>Draft genome analysis of Rheinheimera tangshanensis isolated from the roots of fresh rice plants (Oryza sativa).</title>
        <authorList>
            <person name="Yu Q."/>
            <person name="Qi Y."/>
            <person name="Zhang H."/>
            <person name="Pu J."/>
        </authorList>
    </citation>
    <scope>NUCLEOTIDE SEQUENCE [LARGE SCALE GENOMIC DNA]</scope>
    <source>
        <strain evidence="10 11">JA3-B52</strain>
    </source>
</reference>
<dbReference type="Gene3D" id="3.40.630.10">
    <property type="entry name" value="Zn peptidases"/>
    <property type="match status" value="1"/>
</dbReference>
<protein>
    <submittedName>
        <fullName evidence="10">Peptidase</fullName>
    </submittedName>
</protein>
<evidence type="ECO:0000259" key="9">
    <source>
        <dbReference type="PROSITE" id="PS52035"/>
    </source>
</evidence>
<dbReference type="EMBL" id="VRLR01000013">
    <property type="protein sequence ID" value="TXK78355.1"/>
    <property type="molecule type" value="Genomic_DNA"/>
</dbReference>
<evidence type="ECO:0000256" key="7">
    <source>
        <dbReference type="PROSITE-ProRule" id="PRU01379"/>
    </source>
</evidence>
<dbReference type="AlphaFoldDB" id="A0A5C8LQ20"/>
<comment type="similarity">
    <text evidence="2 7">Belongs to the peptidase M14 family.</text>
</comment>
<evidence type="ECO:0000256" key="4">
    <source>
        <dbReference type="ARBA" id="ARBA00022801"/>
    </source>
</evidence>
<feature type="signal peptide" evidence="8">
    <location>
        <begin position="1"/>
        <end position="30"/>
    </location>
</feature>
<keyword evidence="3" id="KW-0645">Protease</keyword>
<dbReference type="CDD" id="cd03143">
    <property type="entry name" value="A4_beta-galactosidase_middle_domain"/>
    <property type="match status" value="1"/>
</dbReference>
<organism evidence="10 11">
    <name type="scientific">Rheinheimera tangshanensis</name>
    <dbReference type="NCBI Taxonomy" id="400153"/>
    <lineage>
        <taxon>Bacteria</taxon>
        <taxon>Pseudomonadati</taxon>
        <taxon>Pseudomonadota</taxon>
        <taxon>Gammaproteobacteria</taxon>
        <taxon>Chromatiales</taxon>
        <taxon>Chromatiaceae</taxon>
        <taxon>Rheinheimera</taxon>
    </lineage>
</organism>
<evidence type="ECO:0000256" key="3">
    <source>
        <dbReference type="ARBA" id="ARBA00022670"/>
    </source>
</evidence>
<keyword evidence="4" id="KW-0378">Hydrolase</keyword>
<evidence type="ECO:0000313" key="11">
    <source>
        <dbReference type="Proteomes" id="UP000321814"/>
    </source>
</evidence>
<dbReference type="PANTHER" id="PTHR11705:SF143">
    <property type="entry name" value="SLL0236 PROTEIN"/>
    <property type="match status" value="1"/>
</dbReference>
<dbReference type="RefSeq" id="WP_147905265.1">
    <property type="nucleotide sequence ID" value="NZ_BAAAGC010000010.1"/>
</dbReference>
<dbReference type="PANTHER" id="PTHR11705">
    <property type="entry name" value="PROTEASE FAMILY M14 CARBOXYPEPTIDASE A,B"/>
    <property type="match status" value="1"/>
</dbReference>
<evidence type="ECO:0000313" key="10">
    <source>
        <dbReference type="EMBL" id="TXK78355.1"/>
    </source>
</evidence>
<proteinExistence type="inferred from homology"/>
<evidence type="ECO:0000256" key="2">
    <source>
        <dbReference type="ARBA" id="ARBA00005988"/>
    </source>
</evidence>
<dbReference type="PROSITE" id="PS52035">
    <property type="entry name" value="PEPTIDASE_M14"/>
    <property type="match status" value="1"/>
</dbReference>
<dbReference type="InterPro" id="IPR029062">
    <property type="entry name" value="Class_I_gatase-like"/>
</dbReference>
<dbReference type="SUPFAM" id="SSF52317">
    <property type="entry name" value="Class I glutamine amidotransferase-like"/>
    <property type="match status" value="1"/>
</dbReference>
<feature type="active site" description="Proton donor/acceptor" evidence="7">
    <location>
        <position position="340"/>
    </location>
</feature>
<keyword evidence="5" id="KW-0862">Zinc</keyword>
<name>A0A5C8LQ20_9GAMM</name>
<evidence type="ECO:0000256" key="5">
    <source>
        <dbReference type="ARBA" id="ARBA00022833"/>
    </source>
</evidence>
<feature type="chain" id="PRO_5022997941" evidence="8">
    <location>
        <begin position="31"/>
        <end position="963"/>
    </location>
</feature>
<dbReference type="GO" id="GO:0004181">
    <property type="term" value="F:metallocarboxypeptidase activity"/>
    <property type="evidence" value="ECO:0007669"/>
    <property type="project" value="InterPro"/>
</dbReference>
<keyword evidence="11" id="KW-1185">Reference proteome</keyword>
<sequence length="963" mass="105893">MKTTKSIPLFKTLLPASLLCCAFVTVSSEAAVLMKPTAATTLNYPHALTPEKVNPAITPPEKVLGFPVGQRTATPEQINELVKLWAKESDRISYQQYATSYEGRPLHLLAISTPKNLAALPDIQQKVQMLAKPQGKSSSDIEKAIKELPAIAWMAYSIHGNESSGADAALALIYQLIAADDAEITAMLENMVVLVDPMMNPDGRARFTKMLEQHRGTAPNVDGQSMLHTGVWPFGRSNHYYYDLNRDFYFLQAPETRGRVALINQWYPQLMIDGHEMGSDDTFLFGPSREPINSNIPQSKHKWGKIFATDQAAAFDQNNWTYYTGEWFENLYPGYSNYAEYRGAVHILYEQARTAEDGIQLNNGIVRTYQQSVHHQLVSSIANLKTLAANSKAMYRDFVQDRQLVASADSPYANKSYVVLPTANRKRLEHFVSLLQAQNIEVLQLTAPTSVKRVVDQLGQSFTQKNLPKGAIVINARQSEARLLNAILEFNANIKDEVLLEEYQRTLRDGSSLMYDNTAWNMTMMLGLTALEVGEEISDNVKAYEPAALQVAAKDENLGWLVNGDDDASVAFAARLMEQGVQVRLIDKAGQLGSVVFNRGTVTVLRSDNPQHADLADKVMTAAADVHTDLHNLTQGLGDGDLPDIGGAHFRLLQAPKLAIVGQSGVSQLDFGAIWHMVDTHLGIRHSHLDLAALTRADLRQYNVIVLPHMMAKLDPSASAALKSWVEAGGTLISVDGATTQVMAGGLSTVKPLAAAIEDAAKYDLSLQREWLASQTTLANKAAINSYLVPEHISLPWLADEKSKGLDKDQLKIWEQWSAHFMPSGAILAGRVDQKHWLTFGSENQLPLLFSNHPLLMSDDESEAAVRIGVMTENKMVPSRKLGWSTLPAGQDVRVRMSGLLWPEAAQRVTNAAYLTRESKGNGQVILFAGQPVVRGATKGTERLLLNAIVYGPGLGASNPIKL</sequence>
<dbReference type="InterPro" id="IPR000834">
    <property type="entry name" value="Peptidase_M14"/>
</dbReference>
<dbReference type="GO" id="GO:0006508">
    <property type="term" value="P:proteolysis"/>
    <property type="evidence" value="ECO:0007669"/>
    <property type="project" value="UniProtKB-KW"/>
</dbReference>
<accession>A0A5C8LQ20</accession>